<accession>E3SL04</accession>
<gene>
    <name evidence="1" type="ORF">SSSM7_086</name>
</gene>
<dbReference type="InterPro" id="IPR057004">
    <property type="entry name" value="Gp90-like"/>
</dbReference>
<protein>
    <submittedName>
        <fullName evidence="1">Uncharacterized protein</fullName>
    </submittedName>
</protein>
<name>E3SL04_9CAUD</name>
<dbReference type="KEGG" id="vg:10328655"/>
<reference evidence="1 2" key="1">
    <citation type="journal article" date="2010" name="Environ. Microbiol.">
        <title>Genomic analysis of oceanic cyanobacterial myoviruses compared with T4-like myoviruses from diverse hosts and environments.</title>
        <authorList>
            <person name="Sullivan M.B."/>
            <person name="Huang K.H."/>
            <person name="Ignacio-Espinoza J.C."/>
            <person name="Berlin A.M."/>
            <person name="Kelly L."/>
            <person name="Weigele P.R."/>
            <person name="DeFrancesco A.S."/>
            <person name="Kern S.E."/>
            <person name="Thompson L.R."/>
            <person name="Young S."/>
            <person name="Yandava C."/>
            <person name="Fu R."/>
            <person name="Krastins B."/>
            <person name="Chase M."/>
            <person name="Sarracino D."/>
            <person name="Osburne M.S."/>
            <person name="Henn M.R."/>
            <person name="Chisholm S.W."/>
        </authorList>
    </citation>
    <scope>NUCLEOTIDE SEQUENCE [LARGE SCALE GENOMIC DNA]</scope>
    <source>
        <strain evidence="1">8109-3</strain>
    </source>
</reference>
<dbReference type="OrthoDB" id="18760at10239"/>
<evidence type="ECO:0000313" key="1">
    <source>
        <dbReference type="EMBL" id="ADO98152.1"/>
    </source>
</evidence>
<organism evidence="1 2">
    <name type="scientific">Synechococcus phage S-SSM7</name>
    <dbReference type="NCBI Taxonomy" id="445686"/>
    <lineage>
        <taxon>Viruses</taxon>
        <taxon>Duplodnaviria</taxon>
        <taxon>Heunggongvirae</taxon>
        <taxon>Uroviricota</taxon>
        <taxon>Caudoviricetes</taxon>
        <taxon>Pantevenvirales</taxon>
        <taxon>Kyanoviridae</taxon>
        <taxon>Lipsvirus</taxon>
        <taxon>Lipsvirus ssm7</taxon>
    </lineage>
</organism>
<sequence>MRVIEKNMNAAIRNGKDFRSGNTSVTHSINAAGQSEAIIKLHGNHIGTVTNDALLLFDGGWQSNTTKSRLNALCYEFATGYRVFQKNWDWFVADFQGNASDFADGFELAIS</sequence>
<dbReference type="Pfam" id="PF23790">
    <property type="entry name" value="Kyano_Gp96"/>
    <property type="match status" value="1"/>
</dbReference>
<dbReference type="Proteomes" id="UP000006527">
    <property type="component" value="Segment"/>
</dbReference>
<dbReference type="RefSeq" id="YP_004324139.1">
    <property type="nucleotide sequence ID" value="NC_015287.1"/>
</dbReference>
<proteinExistence type="predicted"/>
<dbReference type="GeneID" id="10328655"/>
<keyword evidence="2" id="KW-1185">Reference proteome</keyword>
<dbReference type="EMBL" id="GU071098">
    <property type="protein sequence ID" value="ADO98152.1"/>
    <property type="molecule type" value="Genomic_DNA"/>
</dbReference>
<evidence type="ECO:0000313" key="2">
    <source>
        <dbReference type="Proteomes" id="UP000006527"/>
    </source>
</evidence>